<sequence>MTGFQIALVVITSLAVCASAFAIRQSLCDLEDARDYDVPPPARRWHVPTWAITAALLAAFPLSL</sequence>
<evidence type="ECO:0000256" key="1">
    <source>
        <dbReference type="SAM" id="SignalP"/>
    </source>
</evidence>
<dbReference type="AlphaFoldDB" id="A0A8J3H2W9"/>
<reference evidence="2" key="2">
    <citation type="submission" date="2020-09" db="EMBL/GenBank/DDBJ databases">
        <authorList>
            <person name="Sun Q."/>
            <person name="Kim S."/>
        </authorList>
    </citation>
    <scope>NUCLEOTIDE SEQUENCE</scope>
    <source>
        <strain evidence="2">KCTC 42650</strain>
    </source>
</reference>
<reference evidence="2" key="1">
    <citation type="journal article" date="2014" name="Int. J. Syst. Evol. Microbiol.">
        <title>Complete genome sequence of Corynebacterium casei LMG S-19264T (=DSM 44701T), isolated from a smear-ripened cheese.</title>
        <authorList>
            <consortium name="US DOE Joint Genome Institute (JGI-PGF)"/>
            <person name="Walter F."/>
            <person name="Albersmeier A."/>
            <person name="Kalinowski J."/>
            <person name="Ruckert C."/>
        </authorList>
    </citation>
    <scope>NUCLEOTIDE SEQUENCE</scope>
    <source>
        <strain evidence="2">KCTC 42650</strain>
    </source>
</reference>
<dbReference type="EMBL" id="BNCJ01000027">
    <property type="protein sequence ID" value="GHF70991.1"/>
    <property type="molecule type" value="Genomic_DNA"/>
</dbReference>
<evidence type="ECO:0000313" key="2">
    <source>
        <dbReference type="EMBL" id="GHF70991.1"/>
    </source>
</evidence>
<keyword evidence="1" id="KW-0732">Signal</keyword>
<organism evidence="2 3">
    <name type="scientific">Seohaeicola zhoushanensis</name>
    <dbReference type="NCBI Taxonomy" id="1569283"/>
    <lineage>
        <taxon>Bacteria</taxon>
        <taxon>Pseudomonadati</taxon>
        <taxon>Pseudomonadota</taxon>
        <taxon>Alphaproteobacteria</taxon>
        <taxon>Rhodobacterales</taxon>
        <taxon>Roseobacteraceae</taxon>
        <taxon>Seohaeicola</taxon>
    </lineage>
</organism>
<dbReference type="RefSeq" id="WP_189682616.1">
    <property type="nucleotide sequence ID" value="NZ_BNCJ01000027.1"/>
</dbReference>
<feature type="signal peptide" evidence="1">
    <location>
        <begin position="1"/>
        <end position="22"/>
    </location>
</feature>
<feature type="chain" id="PRO_5035160862" evidence="1">
    <location>
        <begin position="23"/>
        <end position="64"/>
    </location>
</feature>
<name>A0A8J3H2W9_9RHOB</name>
<proteinExistence type="predicted"/>
<accession>A0A8J3H2W9</accession>
<comment type="caution">
    <text evidence="2">The sequence shown here is derived from an EMBL/GenBank/DDBJ whole genome shotgun (WGS) entry which is preliminary data.</text>
</comment>
<evidence type="ECO:0000313" key="3">
    <source>
        <dbReference type="Proteomes" id="UP000626220"/>
    </source>
</evidence>
<protein>
    <submittedName>
        <fullName evidence="2">Uncharacterized protein</fullName>
    </submittedName>
</protein>
<gene>
    <name evidence="2" type="ORF">GCM10017056_47380</name>
</gene>
<keyword evidence="3" id="KW-1185">Reference proteome</keyword>
<dbReference type="Proteomes" id="UP000626220">
    <property type="component" value="Unassembled WGS sequence"/>
</dbReference>